<keyword evidence="3" id="KW-1185">Reference proteome</keyword>
<dbReference type="Proteomes" id="UP000048965">
    <property type="component" value="Unassembled WGS sequence"/>
</dbReference>
<proteinExistence type="predicted"/>
<sequence length="68" mass="7957">MFEWLKPGGDHELARTRYAGRESATDRANRLDAERRTRRAQRHQRAASDPADPFNRDGFTKRRRGLFG</sequence>
<evidence type="ECO:0000313" key="2">
    <source>
        <dbReference type="EMBL" id="GAO13029.1"/>
    </source>
</evidence>
<feature type="region of interest" description="Disordered" evidence="1">
    <location>
        <begin position="15"/>
        <end position="68"/>
    </location>
</feature>
<evidence type="ECO:0000256" key="1">
    <source>
        <dbReference type="SAM" id="MobiDB-lite"/>
    </source>
</evidence>
<name>A0A0P4RGW7_9ACTN</name>
<dbReference type="AlphaFoldDB" id="A0A0P4RGW7"/>
<feature type="compositionally biased region" description="Basic residues" evidence="1">
    <location>
        <begin position="36"/>
        <end position="45"/>
    </location>
</feature>
<protein>
    <submittedName>
        <fullName evidence="2">Uncharacterized protein</fullName>
    </submittedName>
</protein>
<feature type="compositionally biased region" description="Basic and acidic residues" evidence="1">
    <location>
        <begin position="15"/>
        <end position="35"/>
    </location>
</feature>
<organism evidence="2 3">
    <name type="scientific">Streptomyces lydicamycinicus</name>
    <dbReference type="NCBI Taxonomy" id="1546107"/>
    <lineage>
        <taxon>Bacteria</taxon>
        <taxon>Bacillati</taxon>
        <taxon>Actinomycetota</taxon>
        <taxon>Actinomycetes</taxon>
        <taxon>Kitasatosporales</taxon>
        <taxon>Streptomycetaceae</taxon>
        <taxon>Streptomyces</taxon>
    </lineage>
</organism>
<accession>A0A0P4RGW7</accession>
<reference evidence="2 3" key="2">
    <citation type="journal article" date="2015" name="Stand. Genomic Sci.">
        <title>Draft genome sequence of marine-derived Streptomyces sp. TP-A0598, a producer of anti-MRSA antibiotic lydicamycins.</title>
        <authorList>
            <person name="Komaki H."/>
            <person name="Ichikawa N."/>
            <person name="Hosoyama A."/>
            <person name="Fujita N."/>
            <person name="Igarashi Y."/>
        </authorList>
    </citation>
    <scope>NUCLEOTIDE SEQUENCE [LARGE SCALE GENOMIC DNA]</scope>
    <source>
        <strain evidence="2 3">NBRC 110027</strain>
    </source>
</reference>
<evidence type="ECO:0000313" key="3">
    <source>
        <dbReference type="Proteomes" id="UP000048965"/>
    </source>
</evidence>
<dbReference type="EMBL" id="BBNO01000017">
    <property type="protein sequence ID" value="GAO13029.1"/>
    <property type="molecule type" value="Genomic_DNA"/>
</dbReference>
<comment type="caution">
    <text evidence="2">The sequence shown here is derived from an EMBL/GenBank/DDBJ whole genome shotgun (WGS) entry which is preliminary data.</text>
</comment>
<dbReference type="RefSeq" id="WP_042162519.1">
    <property type="nucleotide sequence ID" value="NZ_BBNO01000017.1"/>
</dbReference>
<reference evidence="3" key="1">
    <citation type="submission" date="2014-09" db="EMBL/GenBank/DDBJ databases">
        <title>Whole genome shotgun sequence of Streptomyces sp. NBRC 110027.</title>
        <authorList>
            <person name="Komaki H."/>
            <person name="Ichikawa N."/>
            <person name="Katano-Makiyama Y."/>
            <person name="Hosoyama A."/>
            <person name="Hashimoto M."/>
            <person name="Uohara A."/>
            <person name="Kitahashi Y."/>
            <person name="Ohji S."/>
            <person name="Kimura A."/>
            <person name="Yamazoe A."/>
            <person name="Igarashi Y."/>
            <person name="Fujita N."/>
        </authorList>
    </citation>
    <scope>NUCLEOTIDE SEQUENCE [LARGE SCALE GENOMIC DNA]</scope>
    <source>
        <strain evidence="3">NBRC 110027</strain>
    </source>
</reference>
<gene>
    <name evidence="2" type="ORF">TPA0598_17_00100</name>
</gene>